<dbReference type="RefSeq" id="WP_380204787.1">
    <property type="nucleotide sequence ID" value="NZ_JBHTEK010000001.1"/>
</dbReference>
<name>A0ABW2UA42_9BACT</name>
<dbReference type="Proteomes" id="UP001596513">
    <property type="component" value="Unassembled WGS sequence"/>
</dbReference>
<evidence type="ECO:0000256" key="1">
    <source>
        <dbReference type="SAM" id="MobiDB-lite"/>
    </source>
</evidence>
<sequence length="79" mass="8302">MHNPIQHAGSRLEWLAILTGFPLIVLTGLPADVLAQLLPLVNFLTSEDHLLTARCCPPCASRVGTAPSPPPPGTARAPT</sequence>
<gene>
    <name evidence="2" type="ORF">ACFQT0_19410</name>
</gene>
<reference evidence="3" key="1">
    <citation type="journal article" date="2019" name="Int. J. Syst. Evol. Microbiol.">
        <title>The Global Catalogue of Microorganisms (GCM) 10K type strain sequencing project: providing services to taxonomists for standard genome sequencing and annotation.</title>
        <authorList>
            <consortium name="The Broad Institute Genomics Platform"/>
            <consortium name="The Broad Institute Genome Sequencing Center for Infectious Disease"/>
            <person name="Wu L."/>
            <person name="Ma J."/>
        </authorList>
    </citation>
    <scope>NUCLEOTIDE SEQUENCE [LARGE SCALE GENOMIC DNA]</scope>
    <source>
        <strain evidence="3">JCM 19635</strain>
    </source>
</reference>
<comment type="caution">
    <text evidence="2">The sequence shown here is derived from an EMBL/GenBank/DDBJ whole genome shotgun (WGS) entry which is preliminary data.</text>
</comment>
<evidence type="ECO:0000313" key="3">
    <source>
        <dbReference type="Proteomes" id="UP001596513"/>
    </source>
</evidence>
<evidence type="ECO:0000313" key="2">
    <source>
        <dbReference type="EMBL" id="MFC7669277.1"/>
    </source>
</evidence>
<dbReference type="EMBL" id="JBHTEK010000001">
    <property type="protein sequence ID" value="MFC7669277.1"/>
    <property type="molecule type" value="Genomic_DNA"/>
</dbReference>
<keyword evidence="3" id="KW-1185">Reference proteome</keyword>
<accession>A0ABW2UA42</accession>
<organism evidence="2 3">
    <name type="scientific">Hymenobacter humi</name>
    <dbReference type="NCBI Taxonomy" id="1411620"/>
    <lineage>
        <taxon>Bacteria</taxon>
        <taxon>Pseudomonadati</taxon>
        <taxon>Bacteroidota</taxon>
        <taxon>Cytophagia</taxon>
        <taxon>Cytophagales</taxon>
        <taxon>Hymenobacteraceae</taxon>
        <taxon>Hymenobacter</taxon>
    </lineage>
</organism>
<protein>
    <submittedName>
        <fullName evidence="2">Uncharacterized protein</fullName>
    </submittedName>
</protein>
<proteinExistence type="predicted"/>
<feature type="region of interest" description="Disordered" evidence="1">
    <location>
        <begin position="60"/>
        <end position="79"/>
    </location>
</feature>